<evidence type="ECO:0000256" key="1">
    <source>
        <dbReference type="SAM" id="Coils"/>
    </source>
</evidence>
<feature type="coiled-coil region" evidence="1">
    <location>
        <begin position="207"/>
        <end position="234"/>
    </location>
</feature>
<accession>A0ABR3U992</accession>
<feature type="coiled-coil region" evidence="1">
    <location>
        <begin position="107"/>
        <end position="180"/>
    </location>
</feature>
<evidence type="ECO:0000256" key="2">
    <source>
        <dbReference type="SAM" id="MobiDB-lite"/>
    </source>
</evidence>
<dbReference type="EMBL" id="JBHGVX010000009">
    <property type="protein sequence ID" value="KAL1792777.1"/>
    <property type="molecule type" value="Genomic_DNA"/>
</dbReference>
<sequence>MSAEFTPKPQQPGFFNKMLRPKDSAVASSSTSATSSIPPSIASLTQENDQLARDSARLQTRIAELFQQSELNQNLFQETSKMLAEKESEITGLKEALIARDSEITDLKEMHKELEESNRRNDDVRNKTIHALALQLEDMTTQLEDAHEAAAKREAKLTMLETQQKQFSTLKAEEQQQSQEEHNDYILIHWTTLHEKDKTIKFLRCRQSKSDKRIAKLKERLAAAEELSRDWEQTITLANSKAKASEIEPQIGAER</sequence>
<comment type="caution">
    <text evidence="3">The sequence shown here is derived from an EMBL/GenBank/DDBJ whole genome shotgun (WGS) entry which is preliminary data.</text>
</comment>
<feature type="compositionally biased region" description="Low complexity" evidence="2">
    <location>
        <begin position="24"/>
        <end position="43"/>
    </location>
</feature>
<protein>
    <submittedName>
        <fullName evidence="3">Uncharacterized protein</fullName>
    </submittedName>
</protein>
<gene>
    <name evidence="3" type="ORF">ACET3X_009284</name>
</gene>
<proteinExistence type="predicted"/>
<keyword evidence="4" id="KW-1185">Reference proteome</keyword>
<keyword evidence="1" id="KW-0175">Coiled coil</keyword>
<feature type="region of interest" description="Disordered" evidence="2">
    <location>
        <begin position="1"/>
        <end position="49"/>
    </location>
</feature>
<dbReference type="GeneID" id="96089606"/>
<dbReference type="Proteomes" id="UP001578633">
    <property type="component" value="Chromosome 9"/>
</dbReference>
<evidence type="ECO:0000313" key="4">
    <source>
        <dbReference type="Proteomes" id="UP001578633"/>
    </source>
</evidence>
<organism evidence="3 4">
    <name type="scientific">Alternaria dauci</name>
    <dbReference type="NCBI Taxonomy" id="48095"/>
    <lineage>
        <taxon>Eukaryota</taxon>
        <taxon>Fungi</taxon>
        <taxon>Dikarya</taxon>
        <taxon>Ascomycota</taxon>
        <taxon>Pezizomycotina</taxon>
        <taxon>Dothideomycetes</taxon>
        <taxon>Pleosporomycetidae</taxon>
        <taxon>Pleosporales</taxon>
        <taxon>Pleosporineae</taxon>
        <taxon>Pleosporaceae</taxon>
        <taxon>Alternaria</taxon>
        <taxon>Alternaria sect. Porri</taxon>
    </lineage>
</organism>
<evidence type="ECO:0000313" key="3">
    <source>
        <dbReference type="EMBL" id="KAL1792777.1"/>
    </source>
</evidence>
<reference evidence="3 4" key="1">
    <citation type="submission" date="2024-09" db="EMBL/GenBank/DDBJ databases">
        <title>T2T genomes of carrot and Alternaria dauci and their utility for understanding host-pathogen interaction during carrot leaf blight disease.</title>
        <authorList>
            <person name="Liu W."/>
            <person name="Xu S."/>
            <person name="Ou C."/>
            <person name="Liu X."/>
            <person name="Zhuang F."/>
            <person name="Deng X.W."/>
        </authorList>
    </citation>
    <scope>NUCLEOTIDE SEQUENCE [LARGE SCALE GENOMIC DNA]</scope>
    <source>
        <strain evidence="3 4">A2016</strain>
    </source>
</reference>
<name>A0ABR3U992_9PLEO</name>
<dbReference type="RefSeq" id="XP_069303361.1">
    <property type="nucleotide sequence ID" value="XM_069455462.1"/>
</dbReference>